<accession>A0A250IQX5</accession>
<sequence length="217" mass="23995">MLSILDERKEIHDSAPDVFFRETMSGGLTFGVTDPKRGAAEGRRTPFTFHATILVDDVVAFIEEPEHTARLLARVSYPHFAEGVIVDRGRFNLFRPGDAPRTRLMTYVLPFVNEGRALCLSGTKTIHDDRGWDLWHDTTRLYCQLHEGEDERGPVVGAGILSLGVGDVLKLIASMGSSLPGRDGLQARLRFGHFFLGALWDLYAPRAQASETNGVSA</sequence>
<dbReference type="EMBL" id="CP022163">
    <property type="protein sequence ID" value="ATB34139.1"/>
    <property type="molecule type" value="Genomic_DNA"/>
</dbReference>
<dbReference type="AlphaFoldDB" id="A0A250IQX5"/>
<gene>
    <name evidence="1" type="ORF">MEBOL_007640</name>
</gene>
<evidence type="ECO:0000313" key="1">
    <source>
        <dbReference type="EMBL" id="ATB34139.1"/>
    </source>
</evidence>
<organism evidence="1 2">
    <name type="scientific">Melittangium boletus DSM 14713</name>
    <dbReference type="NCBI Taxonomy" id="1294270"/>
    <lineage>
        <taxon>Bacteria</taxon>
        <taxon>Pseudomonadati</taxon>
        <taxon>Myxococcota</taxon>
        <taxon>Myxococcia</taxon>
        <taxon>Myxococcales</taxon>
        <taxon>Cystobacterineae</taxon>
        <taxon>Archangiaceae</taxon>
        <taxon>Melittangium</taxon>
    </lineage>
</organism>
<proteinExistence type="predicted"/>
<name>A0A250IQX5_9BACT</name>
<dbReference type="Proteomes" id="UP000217289">
    <property type="component" value="Chromosome"/>
</dbReference>
<keyword evidence="2" id="KW-1185">Reference proteome</keyword>
<reference evidence="1 2" key="1">
    <citation type="submission" date="2017-06" db="EMBL/GenBank/DDBJ databases">
        <authorList>
            <person name="Kim H.J."/>
            <person name="Triplett B.A."/>
        </authorList>
    </citation>
    <scope>NUCLEOTIDE SEQUENCE [LARGE SCALE GENOMIC DNA]</scope>
    <source>
        <strain evidence="1 2">DSM 14713</strain>
    </source>
</reference>
<dbReference type="RefSeq" id="WP_179956356.1">
    <property type="nucleotide sequence ID" value="NZ_CP022163.1"/>
</dbReference>
<protein>
    <submittedName>
        <fullName evidence="1">Patatin</fullName>
    </submittedName>
</protein>
<dbReference type="KEGG" id="mbd:MEBOL_007640"/>
<evidence type="ECO:0000313" key="2">
    <source>
        <dbReference type="Proteomes" id="UP000217289"/>
    </source>
</evidence>